<dbReference type="AlphaFoldDB" id="A0AAE0VUC0"/>
<keyword evidence="1" id="KW-0472">Membrane</keyword>
<comment type="caution">
    <text evidence="2">The sequence shown here is derived from an EMBL/GenBank/DDBJ whole genome shotgun (WGS) entry which is preliminary data.</text>
</comment>
<feature type="transmembrane region" description="Helical" evidence="1">
    <location>
        <begin position="91"/>
        <end position="113"/>
    </location>
</feature>
<name>A0AAE0VUC0_9BIVA</name>
<reference evidence="2" key="3">
    <citation type="submission" date="2023-05" db="EMBL/GenBank/DDBJ databases">
        <authorList>
            <person name="Smith C.H."/>
        </authorList>
    </citation>
    <scope>NUCLEOTIDE SEQUENCE</scope>
    <source>
        <strain evidence="2">CHS0354</strain>
        <tissue evidence="2">Mantle</tissue>
    </source>
</reference>
<reference evidence="2" key="2">
    <citation type="journal article" date="2021" name="Genome Biol. Evol.">
        <title>Developing a high-quality reference genome for a parasitic bivalve with doubly uniparental inheritance (Bivalvia: Unionida).</title>
        <authorList>
            <person name="Smith C.H."/>
        </authorList>
    </citation>
    <scope>NUCLEOTIDE SEQUENCE</scope>
    <source>
        <strain evidence="2">CHS0354</strain>
        <tissue evidence="2">Mantle</tissue>
    </source>
</reference>
<evidence type="ECO:0000313" key="3">
    <source>
        <dbReference type="Proteomes" id="UP001195483"/>
    </source>
</evidence>
<gene>
    <name evidence="2" type="ORF">CHS0354_020337</name>
</gene>
<keyword evidence="3" id="KW-1185">Reference proteome</keyword>
<proteinExistence type="predicted"/>
<keyword evidence="1" id="KW-0812">Transmembrane</keyword>
<keyword evidence="1" id="KW-1133">Transmembrane helix</keyword>
<evidence type="ECO:0000256" key="1">
    <source>
        <dbReference type="SAM" id="Phobius"/>
    </source>
</evidence>
<dbReference type="Proteomes" id="UP001195483">
    <property type="component" value="Unassembled WGS sequence"/>
</dbReference>
<protein>
    <submittedName>
        <fullName evidence="2">Uncharacterized protein</fullName>
    </submittedName>
</protein>
<accession>A0AAE0VUC0</accession>
<dbReference type="EMBL" id="JAEAOA010001235">
    <property type="protein sequence ID" value="KAK3590983.1"/>
    <property type="molecule type" value="Genomic_DNA"/>
</dbReference>
<organism evidence="2 3">
    <name type="scientific">Potamilus streckersoni</name>
    <dbReference type="NCBI Taxonomy" id="2493646"/>
    <lineage>
        <taxon>Eukaryota</taxon>
        <taxon>Metazoa</taxon>
        <taxon>Spiralia</taxon>
        <taxon>Lophotrochozoa</taxon>
        <taxon>Mollusca</taxon>
        <taxon>Bivalvia</taxon>
        <taxon>Autobranchia</taxon>
        <taxon>Heteroconchia</taxon>
        <taxon>Palaeoheterodonta</taxon>
        <taxon>Unionida</taxon>
        <taxon>Unionoidea</taxon>
        <taxon>Unionidae</taxon>
        <taxon>Ambleminae</taxon>
        <taxon>Lampsilini</taxon>
        <taxon>Potamilus</taxon>
    </lineage>
</organism>
<evidence type="ECO:0000313" key="2">
    <source>
        <dbReference type="EMBL" id="KAK3590983.1"/>
    </source>
</evidence>
<sequence length="154" mass="17286">MRGKQIVMFRLRIESFLLAVGFAINWILTFARDCGSDKFLDPFTGNCDPCGPVCAIGNCSSVCPNYVMPPSPSNTTTTVSSSDNSLNTSQLFSIISPPILFGLVLVIIVITIYRRFCREEKACCYRTVYRNPVQEIGKDRNREEMALNRDIEDV</sequence>
<reference evidence="2" key="1">
    <citation type="journal article" date="2021" name="Genome Biol. Evol.">
        <title>A High-Quality Reference Genome for a Parasitic Bivalve with Doubly Uniparental Inheritance (Bivalvia: Unionida).</title>
        <authorList>
            <person name="Smith C.H."/>
        </authorList>
    </citation>
    <scope>NUCLEOTIDE SEQUENCE</scope>
    <source>
        <strain evidence="2">CHS0354</strain>
    </source>
</reference>